<proteinExistence type="predicted"/>
<dbReference type="EMBL" id="KT955714">
    <property type="protein sequence ID" value="AMH39386.1"/>
    <property type="molecule type" value="Genomic_DNA"/>
</dbReference>
<sequence length="68" mass="7302">MPVSVVIPFPMRASAPQVDECEIDLLSAVDLAIRDLREISQTANDIAQARARECLAMLESAYAGALQG</sequence>
<accession>A0A109ZY16</accession>
<gene>
    <name evidence="1" type="ORF">PROKKA_00573</name>
</gene>
<evidence type="ECO:0000313" key="1">
    <source>
        <dbReference type="EMBL" id="AMH39386.1"/>
    </source>
</evidence>
<reference evidence="1" key="1">
    <citation type="submission" date="2015-10" db="EMBL/GenBank/DDBJ databases">
        <title>Evolution marks in rhizobial microsymbionts genomes from the relict species Vavilovia formosa (Stev.) Fed.</title>
        <authorList>
            <person name="Kopat V."/>
        </authorList>
    </citation>
    <scope>NUCLEOTIDE SEQUENCE</scope>
    <source>
        <strain evidence="1">Vaf-07</strain>
    </source>
</reference>
<name>A0A109ZY16_9BRAD</name>
<organism evidence="1">
    <name type="scientific">Tardiphaga robiniae</name>
    <dbReference type="NCBI Taxonomy" id="943830"/>
    <lineage>
        <taxon>Bacteria</taxon>
        <taxon>Pseudomonadati</taxon>
        <taxon>Pseudomonadota</taxon>
        <taxon>Alphaproteobacteria</taxon>
        <taxon>Hyphomicrobiales</taxon>
        <taxon>Nitrobacteraceae</taxon>
        <taxon>Tardiphaga</taxon>
    </lineage>
</organism>
<dbReference type="AlphaFoldDB" id="A0A109ZY16"/>
<protein>
    <submittedName>
        <fullName evidence="1">Uncharacterized protein</fullName>
    </submittedName>
</protein>